<dbReference type="Proteomes" id="UP001595960">
    <property type="component" value="Unassembled WGS sequence"/>
</dbReference>
<dbReference type="Gene3D" id="3.30.70.1280">
    <property type="entry name" value="SP0830-like domains"/>
    <property type="match status" value="1"/>
</dbReference>
<dbReference type="Pfam" id="PF08002">
    <property type="entry name" value="DUF1697"/>
    <property type="match status" value="1"/>
</dbReference>
<organism evidence="1 2">
    <name type="scientific">Agromyces aurantiacus</name>
    <dbReference type="NCBI Taxonomy" id="165814"/>
    <lineage>
        <taxon>Bacteria</taxon>
        <taxon>Bacillati</taxon>
        <taxon>Actinomycetota</taxon>
        <taxon>Actinomycetes</taxon>
        <taxon>Micrococcales</taxon>
        <taxon>Microbacteriaceae</taxon>
        <taxon>Agromyces</taxon>
    </lineage>
</organism>
<reference evidence="2" key="1">
    <citation type="journal article" date="2019" name="Int. J. Syst. Evol. Microbiol.">
        <title>The Global Catalogue of Microorganisms (GCM) 10K type strain sequencing project: providing services to taxonomists for standard genome sequencing and annotation.</title>
        <authorList>
            <consortium name="The Broad Institute Genomics Platform"/>
            <consortium name="The Broad Institute Genome Sequencing Center for Infectious Disease"/>
            <person name="Wu L."/>
            <person name="Ma J."/>
        </authorList>
    </citation>
    <scope>NUCLEOTIDE SEQUENCE [LARGE SCALE GENOMIC DNA]</scope>
    <source>
        <strain evidence="2">CGMCC 1.12192</strain>
    </source>
</reference>
<protein>
    <submittedName>
        <fullName evidence="1">DUF1697 domain-containing protein</fullName>
    </submittedName>
</protein>
<keyword evidence="2" id="KW-1185">Reference proteome</keyword>
<comment type="caution">
    <text evidence="1">The sequence shown here is derived from an EMBL/GenBank/DDBJ whole genome shotgun (WGS) entry which is preliminary data.</text>
</comment>
<evidence type="ECO:0000313" key="2">
    <source>
        <dbReference type="Proteomes" id="UP001595960"/>
    </source>
</evidence>
<dbReference type="PIRSF" id="PIRSF008502">
    <property type="entry name" value="UCP008502"/>
    <property type="match status" value="1"/>
</dbReference>
<dbReference type="EMBL" id="JBHSJC010000001">
    <property type="protein sequence ID" value="MFC4827622.1"/>
    <property type="molecule type" value="Genomic_DNA"/>
</dbReference>
<proteinExistence type="predicted"/>
<dbReference type="PANTHER" id="PTHR36439">
    <property type="entry name" value="BLL4334 PROTEIN"/>
    <property type="match status" value="1"/>
</dbReference>
<gene>
    <name evidence="1" type="ORF">ACFPER_02400</name>
</gene>
<dbReference type="SUPFAM" id="SSF160379">
    <property type="entry name" value="SP0830-like"/>
    <property type="match status" value="1"/>
</dbReference>
<dbReference type="InterPro" id="IPR012545">
    <property type="entry name" value="DUF1697"/>
</dbReference>
<dbReference type="PANTHER" id="PTHR36439:SF1">
    <property type="entry name" value="DUF1697 DOMAIN-CONTAINING PROTEIN"/>
    <property type="match status" value="1"/>
</dbReference>
<dbReference type="Gene3D" id="3.30.70.1260">
    <property type="entry name" value="bacterial protein sp0830 like"/>
    <property type="match status" value="1"/>
</dbReference>
<name>A0ABV9R5J6_9MICO</name>
<accession>A0ABV9R5J6</accession>
<evidence type="ECO:0000313" key="1">
    <source>
        <dbReference type="EMBL" id="MFC4827622.1"/>
    </source>
</evidence>
<dbReference type="RefSeq" id="WP_204395667.1">
    <property type="nucleotide sequence ID" value="NZ_JAFBBW010000001.1"/>
</dbReference>
<sequence>MSASARTTTGRSAGTGSACVALVRGINVGGRNAVRMAELIDAFRDADYDEVSTYLQSGNVLFRADAGPRELETEVEAMLERRLGVPLLVVIRSKDEFAATIDAAPAGHGSPDLRSDVIFLKHPLSAEEALSEFPELRDGVDAVAAGPGAIYFSRVAVLATKTRIQRLMAMPIFERMTMRSWRTCVRLHERLDGM</sequence>